<dbReference type="AlphaFoldDB" id="A0A0C2M8Q7"/>
<reference evidence="1 2" key="1">
    <citation type="journal article" date="2014" name="Genome Biol. Evol.">
        <title>The genome of the myxosporean Thelohanellus kitauei shows adaptations to nutrient acquisition within its fish host.</title>
        <authorList>
            <person name="Yang Y."/>
            <person name="Xiong J."/>
            <person name="Zhou Z."/>
            <person name="Huo F."/>
            <person name="Miao W."/>
            <person name="Ran C."/>
            <person name="Liu Y."/>
            <person name="Zhang J."/>
            <person name="Feng J."/>
            <person name="Wang M."/>
            <person name="Wang M."/>
            <person name="Wang L."/>
            <person name="Yao B."/>
        </authorList>
    </citation>
    <scope>NUCLEOTIDE SEQUENCE [LARGE SCALE GENOMIC DNA]</scope>
    <source>
        <strain evidence="1">Wuqing</strain>
    </source>
</reference>
<keyword evidence="2" id="KW-1185">Reference proteome</keyword>
<proteinExistence type="predicted"/>
<dbReference type="Proteomes" id="UP000031668">
    <property type="component" value="Unassembled WGS sequence"/>
</dbReference>
<organism evidence="1 2">
    <name type="scientific">Thelohanellus kitauei</name>
    <name type="common">Myxosporean</name>
    <dbReference type="NCBI Taxonomy" id="669202"/>
    <lineage>
        <taxon>Eukaryota</taxon>
        <taxon>Metazoa</taxon>
        <taxon>Cnidaria</taxon>
        <taxon>Myxozoa</taxon>
        <taxon>Myxosporea</taxon>
        <taxon>Bivalvulida</taxon>
        <taxon>Platysporina</taxon>
        <taxon>Myxobolidae</taxon>
        <taxon>Thelohanellus</taxon>
    </lineage>
</organism>
<evidence type="ECO:0000313" key="2">
    <source>
        <dbReference type="Proteomes" id="UP000031668"/>
    </source>
</evidence>
<evidence type="ECO:0000313" key="1">
    <source>
        <dbReference type="EMBL" id="KII60689.1"/>
    </source>
</evidence>
<gene>
    <name evidence="1" type="ORF">RF11_09948</name>
</gene>
<accession>A0A0C2M8Q7</accession>
<protein>
    <submittedName>
        <fullName evidence="1">Uncharacterized protein</fullName>
    </submittedName>
</protein>
<dbReference type="EMBL" id="JWZT01005509">
    <property type="protein sequence ID" value="KII60689.1"/>
    <property type="molecule type" value="Genomic_DNA"/>
</dbReference>
<name>A0A0C2M8Q7_THEKT</name>
<comment type="caution">
    <text evidence="1">The sequence shown here is derived from an EMBL/GenBank/DDBJ whole genome shotgun (WGS) entry which is preliminary data.</text>
</comment>
<sequence>MVVQPCPTTYICEPGFSSLLFIKSTYSIRHDADDVHCDIDQTILDLVKQQKISLRSDVDLVEHIVEIKFNSCSSHFVQAQLRIKKLCINKYILNKNTCKLFQ</sequence>
<dbReference type="OrthoDB" id="1101576at2759"/>